<protein>
    <submittedName>
        <fullName evidence="1">Uncharacterized protein</fullName>
    </submittedName>
</protein>
<evidence type="ECO:0000313" key="1">
    <source>
        <dbReference type="EMBL" id="KAJ2974582.1"/>
    </source>
</evidence>
<evidence type="ECO:0000313" key="2">
    <source>
        <dbReference type="Proteomes" id="UP001143910"/>
    </source>
</evidence>
<dbReference type="EMBL" id="JANJQO010000812">
    <property type="protein sequence ID" value="KAJ2974582.1"/>
    <property type="molecule type" value="Genomic_DNA"/>
</dbReference>
<organism evidence="1 2">
    <name type="scientific">Zarea fungicola</name>
    <dbReference type="NCBI Taxonomy" id="93591"/>
    <lineage>
        <taxon>Eukaryota</taxon>
        <taxon>Fungi</taxon>
        <taxon>Dikarya</taxon>
        <taxon>Ascomycota</taxon>
        <taxon>Pezizomycotina</taxon>
        <taxon>Sordariomycetes</taxon>
        <taxon>Hypocreomycetidae</taxon>
        <taxon>Hypocreales</taxon>
        <taxon>Cordycipitaceae</taxon>
        <taxon>Zarea</taxon>
    </lineage>
</organism>
<reference evidence="1" key="1">
    <citation type="submission" date="2022-08" db="EMBL/GenBank/DDBJ databases">
        <title>Genome Sequence of Lecanicillium fungicola.</title>
        <authorList>
            <person name="Buettner E."/>
        </authorList>
    </citation>
    <scope>NUCLEOTIDE SEQUENCE</scope>
    <source>
        <strain evidence="1">Babe33</strain>
    </source>
</reference>
<keyword evidence="2" id="KW-1185">Reference proteome</keyword>
<proteinExistence type="predicted"/>
<dbReference type="Proteomes" id="UP001143910">
    <property type="component" value="Unassembled WGS sequence"/>
</dbReference>
<gene>
    <name evidence="1" type="ORF">NQ176_g5978</name>
</gene>
<name>A0ACC1N6P9_9HYPO</name>
<comment type="caution">
    <text evidence="1">The sequence shown here is derived from an EMBL/GenBank/DDBJ whole genome shotgun (WGS) entry which is preliminary data.</text>
</comment>
<accession>A0ACC1N6P9</accession>
<sequence>MEQLGPGISSAIEDATAFGDVLVNISIDPECDWLFNVQVGAIRRIIMNLFGNSLKYTRRGTIFVSLEQETAATKRGSEQRIVKLVVQDTGKGISHDYLQHKLCQPFSQEDELASGTGLGLSLVKTVVSQAQGRISVKSQVGIGTTITVKLPLEQAYRAAGPSAASQMAGTNDDFREQRQDLKGLRVKFVGFESGEEKVDTISARDIVQGICRDWLHMDILVEKPSASLSSILPDVVIWFYNGLPQSFEDIAQLKQTPNVVICPDAAAAYQKFTRYQTSGDESGLAFISQPFGPRKLAKTLHLAYRRWMGVPKLPSQLRPTRSGRSHSSSGNWPAQSSGSLQQSPAELSTGPARVVTTSTLQVPLQAEAAMPPSTSDLIKDKLLLVDDNSINVKVLSAYIAKLGLPYETASNGKEAVDTYTECPDQFAGILMDISMPVMNGFEATREIRAHEHAKKIPRAAILALTGLASESAQREALESGVDVFLTKPVRLKTLSESLASMSISQTAAPGEGSKYNGQTNMR</sequence>